<proteinExistence type="predicted"/>
<keyword evidence="2" id="KW-1185">Reference proteome</keyword>
<gene>
    <name evidence="1" type="ORF">SAMN04488085_103283</name>
</gene>
<dbReference type="AlphaFoldDB" id="A0A1I4C071"/>
<name>A0A1I4C071_9ACTN</name>
<accession>A0A1I4C071</accession>
<evidence type="ECO:0000313" key="1">
    <source>
        <dbReference type="EMBL" id="SFK74468.1"/>
    </source>
</evidence>
<protein>
    <submittedName>
        <fullName evidence="1">Uncharacterized protein</fullName>
    </submittedName>
</protein>
<dbReference type="OrthoDB" id="5346627at2"/>
<dbReference type="RefSeq" id="WP_091322486.1">
    <property type="nucleotide sequence ID" value="NZ_FOSW01000003.1"/>
</dbReference>
<dbReference type="EMBL" id="FOSW01000003">
    <property type="protein sequence ID" value="SFK74468.1"/>
    <property type="molecule type" value="Genomic_DNA"/>
</dbReference>
<dbReference type="STRING" id="504800.SAMN04488085_103283"/>
<reference evidence="1 2" key="1">
    <citation type="submission" date="2016-10" db="EMBL/GenBank/DDBJ databases">
        <authorList>
            <person name="de Groot N.N."/>
        </authorList>
    </citation>
    <scope>NUCLEOTIDE SEQUENCE [LARGE SCALE GENOMIC DNA]</scope>
    <source>
        <strain evidence="1 2">DSM 45317</strain>
    </source>
</reference>
<evidence type="ECO:0000313" key="2">
    <source>
        <dbReference type="Proteomes" id="UP000199152"/>
    </source>
</evidence>
<sequence length="188" mass="20832">MTDDDADVEAMALETLRRLHPFPVIWEQAEATFADDVRADLAGLAREHLALQYLGSTYGDDPDPLGVLAQVLARLARSNNEPDQVWCGAGWHRLVAETDRRLAEIDPCYLLGQVKEKFGLLRYYARPSSVADLDEETHRQFRAVISSAEVASGFLCEVCGHADAQLLGVGRGRARTLCDSHTRWGVQP</sequence>
<organism evidence="1 2">
    <name type="scientific">Geodermatophilus ruber</name>
    <dbReference type="NCBI Taxonomy" id="504800"/>
    <lineage>
        <taxon>Bacteria</taxon>
        <taxon>Bacillati</taxon>
        <taxon>Actinomycetota</taxon>
        <taxon>Actinomycetes</taxon>
        <taxon>Geodermatophilales</taxon>
        <taxon>Geodermatophilaceae</taxon>
        <taxon>Geodermatophilus</taxon>
    </lineage>
</organism>
<dbReference type="Proteomes" id="UP000199152">
    <property type="component" value="Unassembled WGS sequence"/>
</dbReference>
<dbReference type="InParanoid" id="A0A1I4C071"/>